<dbReference type="FunFam" id="1.10.630.10:FF:000042">
    <property type="entry name" value="Cytochrome P450"/>
    <property type="match status" value="1"/>
</dbReference>
<dbReference type="GO" id="GO:0005506">
    <property type="term" value="F:iron ion binding"/>
    <property type="evidence" value="ECO:0007669"/>
    <property type="project" value="InterPro"/>
</dbReference>
<keyword evidence="11 14" id="KW-0408">Iron</keyword>
<evidence type="ECO:0000256" key="3">
    <source>
        <dbReference type="ARBA" id="ARBA00004174"/>
    </source>
</evidence>
<dbReference type="EMBL" id="CP012524">
    <property type="protein sequence ID" value="ALC41248.1"/>
    <property type="molecule type" value="Genomic_DNA"/>
</dbReference>
<protein>
    <submittedName>
        <fullName evidence="16">Cyp9b2</fullName>
    </submittedName>
</protein>
<comment type="function">
    <text evidence="2">May be involved in the metabolism of insect hormones and in the breakdown of synthetic insecticides.</text>
</comment>
<dbReference type="InterPro" id="IPR050476">
    <property type="entry name" value="Insect_CytP450_Detox"/>
</dbReference>
<evidence type="ECO:0000313" key="17">
    <source>
        <dbReference type="Proteomes" id="UP000494163"/>
    </source>
</evidence>
<dbReference type="CDD" id="cd11056">
    <property type="entry name" value="CYP6-like"/>
    <property type="match status" value="1"/>
</dbReference>
<evidence type="ECO:0000313" key="16">
    <source>
        <dbReference type="EMBL" id="ALC41248.1"/>
    </source>
</evidence>
<keyword evidence="7 14" id="KW-0479">Metal-binding</keyword>
<evidence type="ECO:0000256" key="14">
    <source>
        <dbReference type="PIRSR" id="PIRSR602403-1"/>
    </source>
</evidence>
<evidence type="ECO:0000256" key="13">
    <source>
        <dbReference type="ARBA" id="ARBA00023136"/>
    </source>
</evidence>
<dbReference type="Proteomes" id="UP000494163">
    <property type="component" value="Chromosome 2R"/>
</dbReference>
<keyword evidence="17" id="KW-1185">Reference proteome</keyword>
<dbReference type="GO" id="GO:0016705">
    <property type="term" value="F:oxidoreductase activity, acting on paired donors, with incorporation or reduction of molecular oxygen"/>
    <property type="evidence" value="ECO:0007669"/>
    <property type="project" value="InterPro"/>
</dbReference>
<dbReference type="GO" id="GO:0005789">
    <property type="term" value="C:endoplasmic reticulum membrane"/>
    <property type="evidence" value="ECO:0007669"/>
    <property type="project" value="UniProtKB-SubCell"/>
</dbReference>
<evidence type="ECO:0000256" key="5">
    <source>
        <dbReference type="ARBA" id="ARBA00010617"/>
    </source>
</evidence>
<dbReference type="STRING" id="30019.A0A0M5IZB7"/>
<dbReference type="PROSITE" id="PS00086">
    <property type="entry name" value="CYTOCHROME_P450"/>
    <property type="match status" value="1"/>
</dbReference>
<evidence type="ECO:0000256" key="4">
    <source>
        <dbReference type="ARBA" id="ARBA00004406"/>
    </source>
</evidence>
<proteinExistence type="inferred from homology"/>
<dbReference type="GO" id="GO:0020037">
    <property type="term" value="F:heme binding"/>
    <property type="evidence" value="ECO:0007669"/>
    <property type="project" value="InterPro"/>
</dbReference>
<dbReference type="PANTHER" id="PTHR24292:SF54">
    <property type="entry name" value="CYP9F3-RELATED"/>
    <property type="match status" value="1"/>
</dbReference>
<accession>A0A0M5IZB7</accession>
<dbReference type="GO" id="GO:0004497">
    <property type="term" value="F:monooxygenase activity"/>
    <property type="evidence" value="ECO:0007669"/>
    <property type="project" value="UniProtKB-KW"/>
</dbReference>
<name>A0A0M5IZB7_DROBS</name>
<evidence type="ECO:0000256" key="11">
    <source>
        <dbReference type="ARBA" id="ARBA00023004"/>
    </source>
</evidence>
<dbReference type="InterPro" id="IPR001128">
    <property type="entry name" value="Cyt_P450"/>
</dbReference>
<dbReference type="PRINTS" id="PR00385">
    <property type="entry name" value="P450"/>
</dbReference>
<evidence type="ECO:0000256" key="8">
    <source>
        <dbReference type="ARBA" id="ARBA00022824"/>
    </source>
</evidence>
<dbReference type="Pfam" id="PF00067">
    <property type="entry name" value="p450"/>
    <property type="match status" value="1"/>
</dbReference>
<comment type="subcellular location">
    <subcellularLocation>
        <location evidence="4">Endoplasmic reticulum membrane</location>
        <topology evidence="4">Peripheral membrane protein</topology>
    </subcellularLocation>
    <subcellularLocation>
        <location evidence="3">Microsome membrane</location>
        <topology evidence="3">Peripheral membrane protein</topology>
    </subcellularLocation>
</comment>
<keyword evidence="10 15" id="KW-0560">Oxidoreductase</keyword>
<keyword evidence="8" id="KW-0256">Endoplasmic reticulum</keyword>
<keyword evidence="12 15" id="KW-0503">Monooxygenase</keyword>
<keyword evidence="13" id="KW-0472">Membrane</keyword>
<comment type="cofactor">
    <cofactor evidence="1 14">
        <name>heme</name>
        <dbReference type="ChEBI" id="CHEBI:30413"/>
    </cofactor>
</comment>
<comment type="similarity">
    <text evidence="5 15">Belongs to the cytochrome P450 family.</text>
</comment>
<evidence type="ECO:0000256" key="1">
    <source>
        <dbReference type="ARBA" id="ARBA00001971"/>
    </source>
</evidence>
<dbReference type="SMR" id="A0A0M5IZB7"/>
<feature type="binding site" description="axial binding residue" evidence="14">
    <location>
        <position position="449"/>
    </location>
    <ligand>
        <name>heme</name>
        <dbReference type="ChEBI" id="CHEBI:30413"/>
    </ligand>
    <ligandPart>
        <name>Fe</name>
        <dbReference type="ChEBI" id="CHEBI:18248"/>
    </ligandPart>
</feature>
<dbReference type="PRINTS" id="PR00465">
    <property type="entry name" value="EP450IV"/>
</dbReference>
<dbReference type="Gene3D" id="1.10.630.10">
    <property type="entry name" value="Cytochrome P450"/>
    <property type="match status" value="1"/>
</dbReference>
<organism evidence="16 17">
    <name type="scientific">Drosophila busckii</name>
    <name type="common">Fruit fly</name>
    <dbReference type="NCBI Taxonomy" id="30019"/>
    <lineage>
        <taxon>Eukaryota</taxon>
        <taxon>Metazoa</taxon>
        <taxon>Ecdysozoa</taxon>
        <taxon>Arthropoda</taxon>
        <taxon>Hexapoda</taxon>
        <taxon>Insecta</taxon>
        <taxon>Pterygota</taxon>
        <taxon>Neoptera</taxon>
        <taxon>Endopterygota</taxon>
        <taxon>Diptera</taxon>
        <taxon>Brachycera</taxon>
        <taxon>Muscomorpha</taxon>
        <taxon>Ephydroidea</taxon>
        <taxon>Drosophilidae</taxon>
        <taxon>Drosophila</taxon>
    </lineage>
</organism>
<dbReference type="InterPro" id="IPR036396">
    <property type="entry name" value="Cyt_P450_sf"/>
</dbReference>
<dbReference type="InterPro" id="IPR017972">
    <property type="entry name" value="Cyt_P450_CS"/>
</dbReference>
<reference evidence="16 17" key="1">
    <citation type="submission" date="2015-08" db="EMBL/GenBank/DDBJ databases">
        <title>Ancestral chromatin configuration constrains chromatin evolution on differentiating sex chromosomes in Drosophila.</title>
        <authorList>
            <person name="Zhou Q."/>
            <person name="Bachtrog D."/>
        </authorList>
    </citation>
    <scope>NUCLEOTIDE SEQUENCE [LARGE SCALE GENOMIC DNA]</scope>
    <source>
        <tissue evidence="16">Whole larvae</tissue>
    </source>
</reference>
<dbReference type="SUPFAM" id="SSF48264">
    <property type="entry name" value="Cytochrome P450"/>
    <property type="match status" value="1"/>
</dbReference>
<sequence>MALLLIVALAALAYWIYKWATKDHDEFIKRGLPFEKPMPLLGNNAAIVMNKASFQKLLEAFYRRNRQHKLVGFFNFRTPMIQVNDPEIIKKICVKDFEHFPNHQLLFKTTERLLTDMLSIMKDQRWKHMRNTLTPAFTAAKMRSMFGLMNESFAECMQHLHEKAQGAVRPGEGFELELKEVCNRLSNDLIATTAFGLKVSSYKTPNNEFYQIGQSIAFFRGRQLYKFMLSTTIPWLFKLLGFQVFDKDKTDFFIRLVVDAMKQREQQNIVRPDMIQLLLEAKKESTENWTDDEIVAQCFIFFFAAFENNASFICTTAFELLNNPDIQAKLYEEVKQTHDSLKGEQLSYDTVMKMKYMDMVVSESLRKWTLAAATDRVCSKDYTLRDDDGNVQFEFKAGDLINIPIAGLHWDDRYFPEPLKFKPERFSDEEKDNMVPYTYLPFGTGPRNCIGNRYALMQAKAMLYNLLLQYRIERSPKTVKDLMSDSRGFQLTPRSGYWVHLVPRS</sequence>
<gene>
    <name evidence="16" type="ORF">Dbus_chr2Rg827</name>
</gene>
<evidence type="ECO:0000256" key="6">
    <source>
        <dbReference type="ARBA" id="ARBA00022617"/>
    </source>
</evidence>
<evidence type="ECO:0000256" key="7">
    <source>
        <dbReference type="ARBA" id="ARBA00022723"/>
    </source>
</evidence>
<dbReference type="OMA" id="MVPYTYL"/>
<dbReference type="PANTHER" id="PTHR24292">
    <property type="entry name" value="CYTOCHROME P450"/>
    <property type="match status" value="1"/>
</dbReference>
<evidence type="ECO:0000256" key="15">
    <source>
        <dbReference type="RuleBase" id="RU000461"/>
    </source>
</evidence>
<evidence type="ECO:0000256" key="2">
    <source>
        <dbReference type="ARBA" id="ARBA00003690"/>
    </source>
</evidence>
<dbReference type="AlphaFoldDB" id="A0A0M5IZB7"/>
<dbReference type="InterPro" id="IPR002403">
    <property type="entry name" value="Cyt_P450_E_grp-IV"/>
</dbReference>
<dbReference type="OrthoDB" id="2789670at2759"/>
<evidence type="ECO:0000256" key="9">
    <source>
        <dbReference type="ARBA" id="ARBA00022848"/>
    </source>
</evidence>
<keyword evidence="6 14" id="KW-0349">Heme</keyword>
<keyword evidence="9" id="KW-0492">Microsome</keyword>
<evidence type="ECO:0000256" key="12">
    <source>
        <dbReference type="ARBA" id="ARBA00023033"/>
    </source>
</evidence>
<evidence type="ECO:0000256" key="10">
    <source>
        <dbReference type="ARBA" id="ARBA00023002"/>
    </source>
</evidence>